<feature type="transmembrane region" description="Helical" evidence="1">
    <location>
        <begin position="12"/>
        <end position="30"/>
    </location>
</feature>
<sequence>MIAAKQRSSKACGACGYHMSILYIIRMYYASLAKASECYEPAMMYLFFFINIIIKNDIRALFIINKQQPQSNQQQPQSSRHSQGS</sequence>
<reference evidence="2" key="1">
    <citation type="journal article" date="2020" name="Nature">
        <title>Giant virus diversity and host interactions through global metagenomics.</title>
        <authorList>
            <person name="Schulz F."/>
            <person name="Roux S."/>
            <person name="Paez-Espino D."/>
            <person name="Jungbluth S."/>
            <person name="Walsh D.A."/>
            <person name="Denef V.J."/>
            <person name="McMahon K.D."/>
            <person name="Konstantinidis K.T."/>
            <person name="Eloe-Fadrosh E.A."/>
            <person name="Kyrpides N.C."/>
            <person name="Woyke T."/>
        </authorList>
    </citation>
    <scope>NUCLEOTIDE SEQUENCE</scope>
    <source>
        <strain evidence="2">GVMAG-M-3300020565-3</strain>
    </source>
</reference>
<evidence type="ECO:0000313" key="2">
    <source>
        <dbReference type="EMBL" id="QHT02286.1"/>
    </source>
</evidence>
<keyword evidence="1" id="KW-1133">Transmembrane helix</keyword>
<dbReference type="AlphaFoldDB" id="A0A6C0CC38"/>
<evidence type="ECO:0000256" key="1">
    <source>
        <dbReference type="SAM" id="Phobius"/>
    </source>
</evidence>
<proteinExistence type="predicted"/>
<organism evidence="2">
    <name type="scientific">viral metagenome</name>
    <dbReference type="NCBI Taxonomy" id="1070528"/>
    <lineage>
        <taxon>unclassified sequences</taxon>
        <taxon>metagenomes</taxon>
        <taxon>organismal metagenomes</taxon>
    </lineage>
</organism>
<accession>A0A6C0CC38</accession>
<protein>
    <submittedName>
        <fullName evidence="2">Uncharacterized protein</fullName>
    </submittedName>
</protein>
<keyword evidence="1" id="KW-0472">Membrane</keyword>
<feature type="transmembrane region" description="Helical" evidence="1">
    <location>
        <begin position="42"/>
        <end position="64"/>
    </location>
</feature>
<keyword evidence="1" id="KW-0812">Transmembrane</keyword>
<dbReference type="EMBL" id="MN739392">
    <property type="protein sequence ID" value="QHT02286.1"/>
    <property type="molecule type" value="Genomic_DNA"/>
</dbReference>
<name>A0A6C0CC38_9ZZZZ</name>